<evidence type="ECO:0000313" key="1">
    <source>
        <dbReference type="EMBL" id="CAG7723249.1"/>
    </source>
</evidence>
<keyword evidence="2" id="KW-1185">Reference proteome</keyword>
<organism evidence="1 2">
    <name type="scientific">Allacma fusca</name>
    <dbReference type="NCBI Taxonomy" id="39272"/>
    <lineage>
        <taxon>Eukaryota</taxon>
        <taxon>Metazoa</taxon>
        <taxon>Ecdysozoa</taxon>
        <taxon>Arthropoda</taxon>
        <taxon>Hexapoda</taxon>
        <taxon>Collembola</taxon>
        <taxon>Symphypleona</taxon>
        <taxon>Sminthuridae</taxon>
        <taxon>Allacma</taxon>
    </lineage>
</organism>
<reference evidence="1" key="1">
    <citation type="submission" date="2021-06" db="EMBL/GenBank/DDBJ databases">
        <authorList>
            <person name="Hodson N. C."/>
            <person name="Mongue J. A."/>
            <person name="Jaron S. K."/>
        </authorList>
    </citation>
    <scope>NUCLEOTIDE SEQUENCE</scope>
</reference>
<evidence type="ECO:0000313" key="2">
    <source>
        <dbReference type="Proteomes" id="UP000708208"/>
    </source>
</evidence>
<sequence>GMNGGIFDPKLLFFAEKTKAVFKVINGNEMKHFWL</sequence>
<accession>A0A8J2KC76</accession>
<name>A0A8J2KC76_9HEXA</name>
<dbReference type="Proteomes" id="UP000708208">
    <property type="component" value="Unassembled WGS sequence"/>
</dbReference>
<dbReference type="EMBL" id="CAJVCH010097055">
    <property type="protein sequence ID" value="CAG7723249.1"/>
    <property type="molecule type" value="Genomic_DNA"/>
</dbReference>
<comment type="caution">
    <text evidence="1">The sequence shown here is derived from an EMBL/GenBank/DDBJ whole genome shotgun (WGS) entry which is preliminary data.</text>
</comment>
<protein>
    <submittedName>
        <fullName evidence="1">Uncharacterized protein</fullName>
    </submittedName>
</protein>
<gene>
    <name evidence="1" type="ORF">AFUS01_LOCUS12346</name>
</gene>
<feature type="non-terminal residue" evidence="1">
    <location>
        <position position="1"/>
    </location>
</feature>
<feature type="non-terminal residue" evidence="1">
    <location>
        <position position="35"/>
    </location>
</feature>
<proteinExistence type="predicted"/>
<dbReference type="AlphaFoldDB" id="A0A8J2KC76"/>